<dbReference type="InterPro" id="IPR040789">
    <property type="entry name" value="LPD11"/>
</dbReference>
<dbReference type="Proteomes" id="UP000448877">
    <property type="component" value="Unassembled WGS sequence"/>
</dbReference>
<dbReference type="GeneID" id="78404321"/>
<dbReference type="RefSeq" id="WP_008142210.1">
    <property type="nucleotide sequence ID" value="NZ_VVYV01000088.1"/>
</dbReference>
<sequence>MGIEEILQRDSKYKYMLLGRMQSDCEYYLGFGNRNQSRLWAGNEEKQIEYMKQLYNSFDEDEKPQWLSMSQILDYARQMIPSAE</sequence>
<name>A0A642PN37_9BACE</name>
<protein>
    <recommendedName>
        <fullName evidence="1">Large polyvalent protein-associated domain-containing protein</fullName>
    </recommendedName>
</protein>
<evidence type="ECO:0000259" key="1">
    <source>
        <dbReference type="Pfam" id="PF18824"/>
    </source>
</evidence>
<reference evidence="2 3" key="1">
    <citation type="journal article" date="2019" name="Nat. Med.">
        <title>A library of human gut bacterial isolates paired with longitudinal multiomics data enables mechanistic microbiome research.</title>
        <authorList>
            <person name="Poyet M."/>
            <person name="Groussin M."/>
            <person name="Gibbons S.M."/>
            <person name="Avila-Pacheco J."/>
            <person name="Jiang X."/>
            <person name="Kearney S.M."/>
            <person name="Perrotta A.R."/>
            <person name="Berdy B."/>
            <person name="Zhao S."/>
            <person name="Lieberman T.D."/>
            <person name="Swanson P.K."/>
            <person name="Smith M."/>
            <person name="Roesemann S."/>
            <person name="Alexander J.E."/>
            <person name="Rich S.A."/>
            <person name="Livny J."/>
            <person name="Vlamakis H."/>
            <person name="Clish C."/>
            <person name="Bullock K."/>
            <person name="Deik A."/>
            <person name="Scott J."/>
            <person name="Pierce K.A."/>
            <person name="Xavier R.J."/>
            <person name="Alm E.J."/>
        </authorList>
    </citation>
    <scope>NUCLEOTIDE SEQUENCE [LARGE SCALE GENOMIC DNA]</scope>
    <source>
        <strain evidence="2 3">BIOML-A6</strain>
    </source>
</reference>
<feature type="domain" description="Large polyvalent protein-associated" evidence="1">
    <location>
        <begin position="12"/>
        <end position="79"/>
    </location>
</feature>
<accession>A0A642PN37</accession>
<dbReference type="Pfam" id="PF18824">
    <property type="entry name" value="LPD11"/>
    <property type="match status" value="1"/>
</dbReference>
<gene>
    <name evidence="2" type="ORF">F2Y81_27525</name>
</gene>
<proteinExistence type="predicted"/>
<organism evidence="2 3">
    <name type="scientific">Bacteroides cellulosilyticus</name>
    <dbReference type="NCBI Taxonomy" id="246787"/>
    <lineage>
        <taxon>Bacteria</taxon>
        <taxon>Pseudomonadati</taxon>
        <taxon>Bacteroidota</taxon>
        <taxon>Bacteroidia</taxon>
        <taxon>Bacteroidales</taxon>
        <taxon>Bacteroidaceae</taxon>
        <taxon>Bacteroides</taxon>
    </lineage>
</organism>
<comment type="caution">
    <text evidence="2">The sequence shown here is derived from an EMBL/GenBank/DDBJ whole genome shotgun (WGS) entry which is preliminary data.</text>
</comment>
<evidence type="ECO:0000313" key="3">
    <source>
        <dbReference type="Proteomes" id="UP000448877"/>
    </source>
</evidence>
<evidence type="ECO:0000313" key="2">
    <source>
        <dbReference type="EMBL" id="KAA5411959.1"/>
    </source>
</evidence>
<dbReference type="EMBL" id="VVYV01000088">
    <property type="protein sequence ID" value="KAA5411959.1"/>
    <property type="molecule type" value="Genomic_DNA"/>
</dbReference>
<dbReference type="AlphaFoldDB" id="A0A642PN37"/>